<evidence type="ECO:0000259" key="1">
    <source>
        <dbReference type="SMART" id="SM00382"/>
    </source>
</evidence>
<dbReference type="InterPro" id="IPR027417">
    <property type="entry name" value="P-loop_NTPase"/>
</dbReference>
<name>A0ABS3F4T0_9PROT</name>
<feature type="domain" description="AAA+ ATPase" evidence="1">
    <location>
        <begin position="30"/>
        <end position="237"/>
    </location>
</feature>
<protein>
    <submittedName>
        <fullName evidence="2">AAA family ATPase</fullName>
    </submittedName>
</protein>
<dbReference type="Proteomes" id="UP000664761">
    <property type="component" value="Unassembled WGS sequence"/>
</dbReference>
<accession>A0ABS3F4T0</accession>
<dbReference type="RefSeq" id="WP_207043862.1">
    <property type="nucleotide sequence ID" value="NZ_JAFLNC010000002.1"/>
</dbReference>
<comment type="caution">
    <text evidence="2">The sequence shown here is derived from an EMBL/GenBank/DDBJ whole genome shotgun (WGS) entry which is preliminary data.</text>
</comment>
<dbReference type="Pfam" id="PF13481">
    <property type="entry name" value="AAA_25"/>
    <property type="match status" value="1"/>
</dbReference>
<sequence>MTDLTYQTMGELMNTDIPNPKPLLGSWLTNQQINMIYAPSGVGKSMFAMSIAIAVAGGGEYLGWKADGCSKVLIVDGEMDMSDLRDRAILLSGSIENLDLKAASSNLSFLPFQGQADNVNWPDLAEPDDHQRIINRIKNEKIDLVILDNLSTLAGVENENDASAWRPVNELLRKIKRLGCTPIMVHHSRKGNSVNSDGYRGSQILSVLLSSNIMLEAPEGAQSSGGASFKVVFQKYRGMRSAETETRGVQLDEDGRWSYDILAVGKAYDVARAIRTRNYTNQREVAEGLGWSKGEVSKQLKKAYEANLITREEVDTCFDEAKSVKEDDEGLDDF</sequence>
<gene>
    <name evidence="2" type="ORF">J0X12_07720</name>
</gene>
<proteinExistence type="predicted"/>
<organism evidence="2 3">
    <name type="scientific">Sneathiella sedimenti</name>
    <dbReference type="NCBI Taxonomy" id="2816034"/>
    <lineage>
        <taxon>Bacteria</taxon>
        <taxon>Pseudomonadati</taxon>
        <taxon>Pseudomonadota</taxon>
        <taxon>Alphaproteobacteria</taxon>
        <taxon>Sneathiellales</taxon>
        <taxon>Sneathiellaceae</taxon>
        <taxon>Sneathiella</taxon>
    </lineage>
</organism>
<evidence type="ECO:0000313" key="2">
    <source>
        <dbReference type="EMBL" id="MBO0333496.1"/>
    </source>
</evidence>
<dbReference type="InterPro" id="IPR003593">
    <property type="entry name" value="AAA+_ATPase"/>
</dbReference>
<evidence type="ECO:0000313" key="3">
    <source>
        <dbReference type="Proteomes" id="UP000664761"/>
    </source>
</evidence>
<dbReference type="SMART" id="SM00382">
    <property type="entry name" value="AAA"/>
    <property type="match status" value="1"/>
</dbReference>
<dbReference type="Gene3D" id="3.40.50.300">
    <property type="entry name" value="P-loop containing nucleotide triphosphate hydrolases"/>
    <property type="match status" value="1"/>
</dbReference>
<reference evidence="2 3" key="1">
    <citation type="submission" date="2021-03" db="EMBL/GenBank/DDBJ databases">
        <title>Sneathiella sp. CAU 1612 isolated from Kang Won-do.</title>
        <authorList>
            <person name="Kim W."/>
        </authorList>
    </citation>
    <scope>NUCLEOTIDE SEQUENCE [LARGE SCALE GENOMIC DNA]</scope>
    <source>
        <strain evidence="2 3">CAU 1612</strain>
    </source>
</reference>
<dbReference type="EMBL" id="JAFLNC010000002">
    <property type="protein sequence ID" value="MBO0333496.1"/>
    <property type="molecule type" value="Genomic_DNA"/>
</dbReference>
<keyword evidence="3" id="KW-1185">Reference proteome</keyword>
<dbReference type="SUPFAM" id="SSF52540">
    <property type="entry name" value="P-loop containing nucleoside triphosphate hydrolases"/>
    <property type="match status" value="1"/>
</dbReference>